<name>A0A443Q668_9ACAR</name>
<feature type="binding site" evidence="4">
    <location>
        <position position="41"/>
    </location>
    <ligand>
        <name>Mg(2+)</name>
        <dbReference type="ChEBI" id="CHEBI:18420"/>
    </ligand>
</feature>
<proteinExistence type="predicted"/>
<feature type="active site" description="Nucleophile" evidence="2">
    <location>
        <position position="41"/>
    </location>
</feature>
<evidence type="ECO:0000313" key="6">
    <source>
        <dbReference type="Proteomes" id="UP000285301"/>
    </source>
</evidence>
<accession>A0A443Q668</accession>
<dbReference type="NCBIfam" id="TIGR01460">
    <property type="entry name" value="HAD-SF-IIA"/>
    <property type="match status" value="1"/>
</dbReference>
<dbReference type="STRING" id="1965070.A0A443Q668"/>
<reference evidence="5 6" key="1">
    <citation type="journal article" date="2018" name="Gigascience">
        <title>Genomes of trombidid mites reveal novel predicted allergens and laterally-transferred genes associated with secondary metabolism.</title>
        <authorList>
            <person name="Dong X."/>
            <person name="Chaisiri K."/>
            <person name="Xia D."/>
            <person name="Armstrong S.D."/>
            <person name="Fang Y."/>
            <person name="Donnelly M.J."/>
            <person name="Kadowaki T."/>
            <person name="McGarry J.W."/>
            <person name="Darby A.C."/>
            <person name="Makepeace B.L."/>
        </authorList>
    </citation>
    <scope>NUCLEOTIDE SEQUENCE [LARGE SCALE GENOMIC DNA]</scope>
    <source>
        <strain evidence="5">UoL-WK</strain>
    </source>
</reference>
<dbReference type="AlphaFoldDB" id="A0A443Q668"/>
<feature type="binding site" evidence="3">
    <location>
        <position position="235"/>
    </location>
    <ligand>
        <name>substrate</name>
    </ligand>
</feature>
<feature type="binding site" evidence="4">
    <location>
        <position position="43"/>
    </location>
    <ligand>
        <name>Mg(2+)</name>
        <dbReference type="ChEBI" id="CHEBI:18420"/>
    </ligand>
</feature>
<protein>
    <submittedName>
        <fullName evidence="5">Phosphoglycolate phosphatase-like protein</fullName>
    </submittedName>
</protein>
<dbReference type="EMBL" id="NCKU01021412">
    <property type="protein sequence ID" value="RWR98499.1"/>
    <property type="molecule type" value="Genomic_DNA"/>
</dbReference>
<dbReference type="NCBIfam" id="TIGR01452">
    <property type="entry name" value="PGP_euk"/>
    <property type="match status" value="1"/>
</dbReference>
<feature type="binding site" evidence="4">
    <location>
        <position position="261"/>
    </location>
    <ligand>
        <name>Mg(2+)</name>
        <dbReference type="ChEBI" id="CHEBI:18420"/>
    </ligand>
</feature>
<evidence type="ECO:0000256" key="1">
    <source>
        <dbReference type="ARBA" id="ARBA00022801"/>
    </source>
</evidence>
<dbReference type="SUPFAM" id="SSF56784">
    <property type="entry name" value="HAD-like"/>
    <property type="match status" value="1"/>
</dbReference>
<feature type="active site" description="Proton donor" evidence="2">
    <location>
        <position position="43"/>
    </location>
</feature>
<dbReference type="InterPro" id="IPR006349">
    <property type="entry name" value="PGP_euk"/>
</dbReference>
<dbReference type="GO" id="GO:0005737">
    <property type="term" value="C:cytoplasm"/>
    <property type="evidence" value="ECO:0007669"/>
    <property type="project" value="TreeGrafter"/>
</dbReference>
<dbReference type="InterPro" id="IPR023214">
    <property type="entry name" value="HAD_sf"/>
</dbReference>
<gene>
    <name evidence="5" type="ORF">B4U79_04766</name>
</gene>
<evidence type="ECO:0000256" key="2">
    <source>
        <dbReference type="PIRSR" id="PIRSR000915-1"/>
    </source>
</evidence>
<dbReference type="Proteomes" id="UP000285301">
    <property type="component" value="Unassembled WGS sequence"/>
</dbReference>
<keyword evidence="4" id="KW-0460">Magnesium</keyword>
<dbReference type="Gene3D" id="3.40.50.1000">
    <property type="entry name" value="HAD superfamily/HAD-like"/>
    <property type="match status" value="2"/>
</dbReference>
<evidence type="ECO:0000256" key="4">
    <source>
        <dbReference type="PIRSR" id="PIRSR000915-3"/>
    </source>
</evidence>
<keyword evidence="4" id="KW-0479">Metal-binding</keyword>
<comment type="cofactor">
    <cofactor evidence="4">
        <name>Mg(2+)</name>
        <dbReference type="ChEBI" id="CHEBI:18420"/>
    </cofactor>
    <text evidence="4">Divalent metal ions. Mg(2+) is the most effective.</text>
</comment>
<feature type="non-terminal residue" evidence="5">
    <location>
        <position position="311"/>
    </location>
</feature>
<organism evidence="5 6">
    <name type="scientific">Dinothrombium tinctorium</name>
    <dbReference type="NCBI Taxonomy" id="1965070"/>
    <lineage>
        <taxon>Eukaryota</taxon>
        <taxon>Metazoa</taxon>
        <taxon>Ecdysozoa</taxon>
        <taxon>Arthropoda</taxon>
        <taxon>Chelicerata</taxon>
        <taxon>Arachnida</taxon>
        <taxon>Acari</taxon>
        <taxon>Acariformes</taxon>
        <taxon>Trombidiformes</taxon>
        <taxon>Prostigmata</taxon>
        <taxon>Anystina</taxon>
        <taxon>Parasitengona</taxon>
        <taxon>Trombidioidea</taxon>
        <taxon>Trombidiidae</taxon>
        <taxon>Dinothrombium</taxon>
    </lineage>
</organism>
<dbReference type="Pfam" id="PF13242">
    <property type="entry name" value="Hydrolase_like"/>
    <property type="match status" value="1"/>
</dbReference>
<dbReference type="GO" id="GO:0016791">
    <property type="term" value="F:phosphatase activity"/>
    <property type="evidence" value="ECO:0007669"/>
    <property type="project" value="InterPro"/>
</dbReference>
<dbReference type="OrthoDB" id="413953at2759"/>
<evidence type="ECO:0000313" key="5">
    <source>
        <dbReference type="EMBL" id="RWR98499.1"/>
    </source>
</evidence>
<feature type="non-terminal residue" evidence="5">
    <location>
        <position position="1"/>
    </location>
</feature>
<sequence length="311" mass="34529">FDSARKLYFSLKMKSKLNPNALNNRERVEEFVNRFDYVLCDCDGVLWVGNDAVPGVPQALNKLRSLGKKIIFATNNSTKTREEFMNKLRKLGYVANMDELFPTSYSTAVYLKSIEFDGKVFVVGSSGISKELAKVGIESIGVGEDLTPSHWNPGMADFDLDPKVRAVVVGFDNQFSFPKLAKACSYVKSEDCLFIASNLDETYPSPRPGIIVPGPGAYVSAIEAVTGKEAIALGKPGKFFFDCIRHIHPDIDPKRTVMIGDRLTTDMVFGRNNGLKTLHVQSGLCTFEDMVNFVNSDKPEHHLCVPDYYAT</sequence>
<dbReference type="Pfam" id="PF13344">
    <property type="entry name" value="Hydrolase_6"/>
    <property type="match status" value="1"/>
</dbReference>
<comment type="caution">
    <text evidence="5">The sequence shown here is derived from an EMBL/GenBank/DDBJ whole genome shotgun (WGS) entry which is preliminary data.</text>
</comment>
<dbReference type="PIRSF" id="PIRSF000915">
    <property type="entry name" value="PGP-type_phosphatase"/>
    <property type="match status" value="1"/>
</dbReference>
<dbReference type="PANTHER" id="PTHR19288:SF93">
    <property type="entry name" value="FI11325P-RELATED"/>
    <property type="match status" value="1"/>
</dbReference>
<dbReference type="PANTHER" id="PTHR19288">
    <property type="entry name" value="4-NITROPHENYLPHOSPHATASE-RELATED"/>
    <property type="match status" value="1"/>
</dbReference>
<dbReference type="InterPro" id="IPR006357">
    <property type="entry name" value="HAD-SF_hydro_IIA"/>
</dbReference>
<dbReference type="GO" id="GO:0046872">
    <property type="term" value="F:metal ion binding"/>
    <property type="evidence" value="ECO:0007669"/>
    <property type="project" value="UniProtKB-KW"/>
</dbReference>
<keyword evidence="1" id="KW-0378">Hydrolase</keyword>
<evidence type="ECO:0000256" key="3">
    <source>
        <dbReference type="PIRSR" id="PIRSR000915-2"/>
    </source>
</evidence>
<keyword evidence="6" id="KW-1185">Reference proteome</keyword>
<dbReference type="InterPro" id="IPR036412">
    <property type="entry name" value="HAD-like_sf"/>
</dbReference>